<evidence type="ECO:0000256" key="3">
    <source>
        <dbReference type="ARBA" id="ARBA00022555"/>
    </source>
</evidence>
<dbReference type="InterPro" id="IPR054173">
    <property type="entry name" value="ThiI_fer"/>
</dbReference>
<dbReference type="InterPro" id="IPR049961">
    <property type="entry name" value="ThiI_N"/>
</dbReference>
<feature type="binding site" evidence="9">
    <location>
        <position position="285"/>
    </location>
    <ligand>
        <name>ATP</name>
        <dbReference type="ChEBI" id="CHEBI:30616"/>
    </ligand>
</feature>
<dbReference type="SMART" id="SM00981">
    <property type="entry name" value="THUMP"/>
    <property type="match status" value="1"/>
</dbReference>
<comment type="catalytic activity">
    <reaction evidence="9">
        <text>[ThiS sulfur-carrier protein]-C-terminal Gly-Gly-AMP + S-sulfanyl-L-cysteinyl-[cysteine desulfurase] + AH2 = [ThiS sulfur-carrier protein]-C-terminal-Gly-aminoethanethioate + L-cysteinyl-[cysteine desulfurase] + A + AMP + 2 H(+)</text>
        <dbReference type="Rhea" id="RHEA:43340"/>
        <dbReference type="Rhea" id="RHEA-COMP:12157"/>
        <dbReference type="Rhea" id="RHEA-COMP:12158"/>
        <dbReference type="Rhea" id="RHEA-COMP:12910"/>
        <dbReference type="Rhea" id="RHEA-COMP:19908"/>
        <dbReference type="ChEBI" id="CHEBI:13193"/>
        <dbReference type="ChEBI" id="CHEBI:15378"/>
        <dbReference type="ChEBI" id="CHEBI:17499"/>
        <dbReference type="ChEBI" id="CHEBI:29950"/>
        <dbReference type="ChEBI" id="CHEBI:61963"/>
        <dbReference type="ChEBI" id="CHEBI:90618"/>
        <dbReference type="ChEBI" id="CHEBI:232372"/>
        <dbReference type="ChEBI" id="CHEBI:456215"/>
    </reaction>
</comment>
<comment type="pathway">
    <text evidence="9">Cofactor biosynthesis; thiamine diphosphate biosynthesis.</text>
</comment>
<name>A0ABY5J1L6_9BACT</name>
<keyword evidence="5 9" id="KW-0547">Nucleotide-binding</keyword>
<keyword evidence="7 9" id="KW-0694">RNA-binding</keyword>
<comment type="subcellular location">
    <subcellularLocation>
        <location evidence="1 9">Cytoplasm</location>
    </subcellularLocation>
</comment>
<dbReference type="HAMAP" id="MF_00021">
    <property type="entry name" value="ThiI"/>
    <property type="match status" value="1"/>
</dbReference>
<evidence type="ECO:0000256" key="8">
    <source>
        <dbReference type="ARBA" id="ARBA00022977"/>
    </source>
</evidence>
<evidence type="ECO:0000313" key="12">
    <source>
        <dbReference type="Proteomes" id="UP001059576"/>
    </source>
</evidence>
<comment type="similarity">
    <text evidence="9">Belongs to the ThiI family.</text>
</comment>
<sequence>MYSKILIRYGELVLKKNNRQFFINALKQDIQNKLKTKVDGSYDRMFIPYEERFLDELQFVFGISSYSPVIVSELDLEKLKQIILSFVISKKGVKTFKISARRNNKNFALNSNELNNLFGGLVLENTDWKVDVKEPDLNINIEVRQKNIYVFFDQIKGLGGLPCGTSGKVLHLLSGGIDSPVAAFNLIKRGLKVDFISFVTPPQTDEKTISKMKRIIQILNKYQNTSIYYLVNYTRLMNYISLVSRQEYKINLMRRSFYRIADQVAKKYGYQALANGENIGQVASQTLESINVISSVTNLPIFRPVLTNDKVETINIATKIGTYDISIEKANETCELFAPKNPVIKPNVNEALKLEAELIELTNFEQEILHEKIEVFK</sequence>
<evidence type="ECO:0000259" key="10">
    <source>
        <dbReference type="PROSITE" id="PS51165"/>
    </source>
</evidence>
<keyword evidence="8 9" id="KW-0784">Thiamine biosynthesis</keyword>
<dbReference type="SUPFAM" id="SSF52402">
    <property type="entry name" value="Adenine nucleotide alpha hydrolases-like"/>
    <property type="match status" value="1"/>
</dbReference>
<feature type="binding site" evidence="9">
    <location>
        <position position="276"/>
    </location>
    <ligand>
        <name>ATP</name>
        <dbReference type="ChEBI" id="CHEBI:30616"/>
    </ligand>
</feature>
<dbReference type="InterPro" id="IPR014729">
    <property type="entry name" value="Rossmann-like_a/b/a_fold"/>
</dbReference>
<evidence type="ECO:0000256" key="9">
    <source>
        <dbReference type="HAMAP-Rule" id="MF_00021"/>
    </source>
</evidence>
<comment type="catalytic activity">
    <reaction evidence="9">
        <text>[ThiI sulfur-carrier protein]-S-sulfanyl-L-cysteine + a uridine in tRNA + 2 reduced [2Fe-2S]-[ferredoxin] + ATP + H(+) = [ThiI sulfur-carrier protein]-L-cysteine + a 4-thiouridine in tRNA + 2 oxidized [2Fe-2S]-[ferredoxin] + AMP + diphosphate</text>
        <dbReference type="Rhea" id="RHEA:24176"/>
        <dbReference type="Rhea" id="RHEA-COMP:10000"/>
        <dbReference type="Rhea" id="RHEA-COMP:10001"/>
        <dbReference type="Rhea" id="RHEA-COMP:13337"/>
        <dbReference type="Rhea" id="RHEA-COMP:13338"/>
        <dbReference type="Rhea" id="RHEA-COMP:13339"/>
        <dbReference type="Rhea" id="RHEA-COMP:13340"/>
        <dbReference type="ChEBI" id="CHEBI:15378"/>
        <dbReference type="ChEBI" id="CHEBI:29950"/>
        <dbReference type="ChEBI" id="CHEBI:30616"/>
        <dbReference type="ChEBI" id="CHEBI:33019"/>
        <dbReference type="ChEBI" id="CHEBI:33737"/>
        <dbReference type="ChEBI" id="CHEBI:33738"/>
        <dbReference type="ChEBI" id="CHEBI:61963"/>
        <dbReference type="ChEBI" id="CHEBI:65315"/>
        <dbReference type="ChEBI" id="CHEBI:136798"/>
        <dbReference type="ChEBI" id="CHEBI:456215"/>
        <dbReference type="EC" id="2.8.1.4"/>
    </reaction>
</comment>
<dbReference type="NCBIfam" id="TIGR00342">
    <property type="entry name" value="tRNA uracil 4-sulfurtransferase ThiI"/>
    <property type="match status" value="1"/>
</dbReference>
<dbReference type="Proteomes" id="UP001059576">
    <property type="component" value="Chromosome"/>
</dbReference>
<dbReference type="Gene3D" id="3.30.2130.30">
    <property type="match status" value="1"/>
</dbReference>
<keyword evidence="12" id="KW-1185">Reference proteome</keyword>
<protein>
    <recommendedName>
        <fullName evidence="9">Probable tRNA sulfurtransferase</fullName>
        <ecNumber evidence="9">2.8.1.4</ecNumber>
    </recommendedName>
    <alternativeName>
        <fullName evidence="9">Sulfur carrier protein ThiS sulfurtransferase</fullName>
    </alternativeName>
    <alternativeName>
        <fullName evidence="9">Thiamine biosynthesis protein ThiI</fullName>
    </alternativeName>
    <alternativeName>
        <fullName evidence="9">tRNA 4-thiouridine synthase</fullName>
    </alternativeName>
</protein>
<evidence type="ECO:0000313" key="11">
    <source>
        <dbReference type="EMBL" id="UUD37157.1"/>
    </source>
</evidence>
<keyword evidence="4 9" id="KW-0808">Transferase</keyword>
<dbReference type="InterPro" id="IPR049962">
    <property type="entry name" value="THUMP_ThiI"/>
</dbReference>
<dbReference type="CDD" id="cd11716">
    <property type="entry name" value="THUMP_ThiI"/>
    <property type="match status" value="1"/>
</dbReference>
<dbReference type="EC" id="2.8.1.4" evidence="9"/>
<dbReference type="InterPro" id="IPR004114">
    <property type="entry name" value="THUMP_dom"/>
</dbReference>
<dbReference type="SUPFAM" id="SSF143437">
    <property type="entry name" value="THUMP domain-like"/>
    <property type="match status" value="1"/>
</dbReference>
<dbReference type="RefSeq" id="WP_129722133.1">
    <property type="nucleotide sequence ID" value="NZ_CP101808.1"/>
</dbReference>
<dbReference type="PROSITE" id="PS51165">
    <property type="entry name" value="THUMP"/>
    <property type="match status" value="1"/>
</dbReference>
<dbReference type="EMBL" id="CP101808">
    <property type="protein sequence ID" value="UUD37157.1"/>
    <property type="molecule type" value="Genomic_DNA"/>
</dbReference>
<evidence type="ECO:0000256" key="7">
    <source>
        <dbReference type="ARBA" id="ARBA00022884"/>
    </source>
</evidence>
<keyword evidence="2 9" id="KW-0963">Cytoplasm</keyword>
<dbReference type="Gene3D" id="3.40.50.620">
    <property type="entry name" value="HUPs"/>
    <property type="match status" value="1"/>
</dbReference>
<evidence type="ECO:0000256" key="6">
    <source>
        <dbReference type="ARBA" id="ARBA00022840"/>
    </source>
</evidence>
<dbReference type="GO" id="GO:0140741">
    <property type="term" value="F:tRNA-uracil-4 sulfurtransferase activity"/>
    <property type="evidence" value="ECO:0007669"/>
    <property type="project" value="UniProtKB-EC"/>
</dbReference>
<feature type="binding site" evidence="9">
    <location>
        <begin position="172"/>
        <end position="173"/>
    </location>
    <ligand>
        <name>ATP</name>
        <dbReference type="ChEBI" id="CHEBI:30616"/>
    </ligand>
</feature>
<feature type="binding site" evidence="9">
    <location>
        <begin position="197"/>
        <end position="198"/>
    </location>
    <ligand>
        <name>ATP</name>
        <dbReference type="ChEBI" id="CHEBI:30616"/>
    </ligand>
</feature>
<proteinExistence type="inferred from homology"/>
<dbReference type="Pfam" id="PF22025">
    <property type="entry name" value="ThiI_fer"/>
    <property type="match status" value="1"/>
</dbReference>
<dbReference type="InterPro" id="IPR050102">
    <property type="entry name" value="tRNA_sulfurtransferase_ThiI"/>
</dbReference>
<dbReference type="Pfam" id="PF02926">
    <property type="entry name" value="THUMP"/>
    <property type="match status" value="1"/>
</dbReference>
<keyword evidence="3 9" id="KW-0820">tRNA-binding</keyword>
<feature type="domain" description="THUMP" evidence="10">
    <location>
        <begin position="51"/>
        <end position="154"/>
    </location>
</feature>
<dbReference type="Pfam" id="PF02568">
    <property type="entry name" value="ThiI"/>
    <property type="match status" value="1"/>
</dbReference>
<evidence type="ECO:0000256" key="2">
    <source>
        <dbReference type="ARBA" id="ARBA00022490"/>
    </source>
</evidence>
<comment type="function">
    <text evidence="9">Catalyzes the ATP-dependent transfer of a sulfur to tRNA to produce 4-thiouridine in position 8 of tRNAs, which functions as a near-UV photosensor. Also catalyzes the transfer of sulfur to the sulfur carrier protein ThiS, forming ThiS-thiocarboxylate. This is a step in the synthesis of thiazole, in the thiamine biosynthesis pathway. The sulfur is donated as persulfide by IscS.</text>
</comment>
<evidence type="ECO:0000256" key="5">
    <source>
        <dbReference type="ARBA" id="ARBA00022741"/>
    </source>
</evidence>
<dbReference type="PANTHER" id="PTHR43209:SF1">
    <property type="entry name" value="TRNA SULFURTRANSFERASE"/>
    <property type="match status" value="1"/>
</dbReference>
<dbReference type="CDD" id="cd01712">
    <property type="entry name" value="PPase_ThiI"/>
    <property type="match status" value="1"/>
</dbReference>
<evidence type="ECO:0000256" key="4">
    <source>
        <dbReference type="ARBA" id="ARBA00022679"/>
    </source>
</evidence>
<organism evidence="11 12">
    <name type="scientific">Mycoplasmopsis equigenitalium</name>
    <dbReference type="NCBI Taxonomy" id="114883"/>
    <lineage>
        <taxon>Bacteria</taxon>
        <taxon>Bacillati</taxon>
        <taxon>Mycoplasmatota</taxon>
        <taxon>Mycoplasmoidales</taxon>
        <taxon>Metamycoplasmataceae</taxon>
        <taxon>Mycoplasmopsis</taxon>
    </lineage>
</organism>
<dbReference type="PANTHER" id="PTHR43209">
    <property type="entry name" value="TRNA SULFURTRANSFERASE"/>
    <property type="match status" value="1"/>
</dbReference>
<dbReference type="InterPro" id="IPR003720">
    <property type="entry name" value="tRNA_STrfase"/>
</dbReference>
<gene>
    <name evidence="9 11" type="primary">thiI</name>
    <name evidence="11" type="ORF">NPA09_01110</name>
</gene>
<reference evidence="11" key="1">
    <citation type="submission" date="2022-07" db="EMBL/GenBank/DDBJ databases">
        <title>Complete genome of Mycoplasma equigenitalium type strain T37.</title>
        <authorList>
            <person name="Spergser J."/>
        </authorList>
    </citation>
    <scope>NUCLEOTIDE SEQUENCE</scope>
    <source>
        <strain evidence="11">T37</strain>
    </source>
</reference>
<accession>A0ABY5J1L6</accession>
<evidence type="ECO:0000256" key="1">
    <source>
        <dbReference type="ARBA" id="ARBA00004496"/>
    </source>
</evidence>
<keyword evidence="6 9" id="KW-0067">ATP-binding</keyword>
<feature type="binding site" evidence="9">
    <location>
        <position position="254"/>
    </location>
    <ligand>
        <name>ATP</name>
        <dbReference type="ChEBI" id="CHEBI:30616"/>
    </ligand>
</feature>
<dbReference type="InterPro" id="IPR020536">
    <property type="entry name" value="ThiI_AANH"/>
</dbReference>